<reference evidence="1" key="1">
    <citation type="submission" date="2022-11" db="EMBL/GenBank/DDBJ databases">
        <title>Centuries of genome instability and evolution in soft-shell clam transmissible cancer (bioRxiv).</title>
        <authorList>
            <person name="Hart S.F.M."/>
            <person name="Yonemitsu M.A."/>
            <person name="Giersch R.M."/>
            <person name="Beal B.F."/>
            <person name="Arriagada G."/>
            <person name="Davis B.W."/>
            <person name="Ostrander E.A."/>
            <person name="Goff S.P."/>
            <person name="Metzger M.J."/>
        </authorList>
    </citation>
    <scope>NUCLEOTIDE SEQUENCE</scope>
    <source>
        <strain evidence="1">MELC-2E11</strain>
        <tissue evidence="1">Siphon/mantle</tissue>
    </source>
</reference>
<dbReference type="Proteomes" id="UP001164746">
    <property type="component" value="Chromosome 3"/>
</dbReference>
<organism evidence="1 2">
    <name type="scientific">Mya arenaria</name>
    <name type="common">Soft-shell clam</name>
    <dbReference type="NCBI Taxonomy" id="6604"/>
    <lineage>
        <taxon>Eukaryota</taxon>
        <taxon>Metazoa</taxon>
        <taxon>Spiralia</taxon>
        <taxon>Lophotrochozoa</taxon>
        <taxon>Mollusca</taxon>
        <taxon>Bivalvia</taxon>
        <taxon>Autobranchia</taxon>
        <taxon>Heteroconchia</taxon>
        <taxon>Euheterodonta</taxon>
        <taxon>Imparidentia</taxon>
        <taxon>Neoheterodontei</taxon>
        <taxon>Myida</taxon>
        <taxon>Myoidea</taxon>
        <taxon>Myidae</taxon>
        <taxon>Mya</taxon>
    </lineage>
</organism>
<evidence type="ECO:0000313" key="2">
    <source>
        <dbReference type="Proteomes" id="UP001164746"/>
    </source>
</evidence>
<proteinExistence type="predicted"/>
<accession>A0ABY7DSB6</accession>
<dbReference type="EMBL" id="CP111014">
    <property type="protein sequence ID" value="WAQ99484.1"/>
    <property type="molecule type" value="Genomic_DNA"/>
</dbReference>
<name>A0ABY7DSB6_MYAAR</name>
<sequence length="152" mass="17539">MEIVMCIDVGKCGCGYKPYFEQDAPSCLLLKQDKTIQAFGYEAERRYLALLDNKQHDQFYYFRRFKADLKTKQFRKDTVIEEEGGKSINGIALFKEVFKYLRGHFMDTLDESARYGNMDAVGGLTPCVLYSETEAAARYCRLIPLRLIKTAN</sequence>
<protein>
    <submittedName>
        <fullName evidence="1">Uncharacterized protein</fullName>
    </submittedName>
</protein>
<evidence type="ECO:0000313" key="1">
    <source>
        <dbReference type="EMBL" id="WAQ99484.1"/>
    </source>
</evidence>
<gene>
    <name evidence="1" type="ORF">MAR_023857</name>
</gene>
<keyword evidence="2" id="KW-1185">Reference proteome</keyword>